<dbReference type="InterPro" id="IPR025525">
    <property type="entry name" value="hAT-like_transposase_RNase-H"/>
</dbReference>
<dbReference type="InterPro" id="IPR052035">
    <property type="entry name" value="ZnF_BED_domain_contain"/>
</dbReference>
<sequence length="397" mass="46735">MCLTAHWVDSDWILQKRIINFRQVANHKGETIGRCVESWLLEWGIEKIFTLTADNASSNNTAIEELKRKTKRWKHIILDNEFLHVRCCAHILNLVVRDGLDEEVCSITRTRNAVRYVRSSPARLLSFQKCVEKEKLETKKNLCLDVETRWNSTYLMLEITEKYEKAFVRMGEDDSKYASYFDGSSDNKDPPSDYDWLKARIFVKFLKIFYQVTLKFSGSLYVTSNIFFHEIVEIHANLSNLMSSGDMLLSRMAERMKLKFEKYWENYKNINFLLYIAVVLDPRFKLRYVQFCFSQLYDNRKCTEMIMYVETALNKLFANYEQEHSKEQGNFNHSDVQDKNVVGCENSTTMAAKFLEQMREDDQQDSKSDLYIIDDLEIIEELAGEFVCLNLDEDLDG</sequence>
<keyword evidence="1" id="KW-0238">DNA-binding</keyword>
<evidence type="ECO:0000256" key="1">
    <source>
        <dbReference type="ARBA" id="ARBA00023125"/>
    </source>
</evidence>
<protein>
    <submittedName>
        <fullName evidence="3">Zinc finger BED domain-containing protein RICESLEEPER 2-like</fullName>
    </submittedName>
</protein>
<keyword evidence="4" id="KW-1185">Reference proteome</keyword>
<evidence type="ECO:0000313" key="3">
    <source>
        <dbReference type="EMBL" id="KAK1356734.1"/>
    </source>
</evidence>
<reference evidence="3" key="2">
    <citation type="submission" date="2023-05" db="EMBL/GenBank/DDBJ databases">
        <authorList>
            <person name="Schelkunov M.I."/>
        </authorList>
    </citation>
    <scope>NUCLEOTIDE SEQUENCE</scope>
    <source>
        <strain evidence="3">Hsosn_3</strain>
        <tissue evidence="3">Leaf</tissue>
    </source>
</reference>
<dbReference type="GO" id="GO:0003677">
    <property type="term" value="F:DNA binding"/>
    <property type="evidence" value="ECO:0007669"/>
    <property type="project" value="UniProtKB-KW"/>
</dbReference>
<evidence type="ECO:0000259" key="2">
    <source>
        <dbReference type="Pfam" id="PF14372"/>
    </source>
</evidence>
<dbReference type="EMBL" id="JAUIZM010000011">
    <property type="protein sequence ID" value="KAK1356734.1"/>
    <property type="molecule type" value="Genomic_DNA"/>
</dbReference>
<dbReference type="Pfam" id="PF14372">
    <property type="entry name" value="hAT-like_RNase-H"/>
    <property type="match status" value="1"/>
</dbReference>
<reference evidence="3" key="1">
    <citation type="submission" date="2023-02" db="EMBL/GenBank/DDBJ databases">
        <title>Genome of toxic invasive species Heracleum sosnowskyi carries increased number of genes despite the absence of recent whole-genome duplications.</title>
        <authorList>
            <person name="Schelkunov M."/>
            <person name="Shtratnikova V."/>
            <person name="Makarenko M."/>
            <person name="Klepikova A."/>
            <person name="Omelchenko D."/>
            <person name="Novikova G."/>
            <person name="Obukhova E."/>
            <person name="Bogdanov V."/>
            <person name="Penin A."/>
            <person name="Logacheva M."/>
        </authorList>
    </citation>
    <scope>NUCLEOTIDE SEQUENCE</scope>
    <source>
        <strain evidence="3">Hsosn_3</strain>
        <tissue evidence="3">Leaf</tissue>
    </source>
</reference>
<dbReference type="AlphaFoldDB" id="A0AAD8M1X7"/>
<dbReference type="PANTHER" id="PTHR46481">
    <property type="entry name" value="ZINC FINGER BED DOMAIN-CONTAINING PROTEIN 4"/>
    <property type="match status" value="1"/>
</dbReference>
<comment type="caution">
    <text evidence="3">The sequence shown here is derived from an EMBL/GenBank/DDBJ whole genome shotgun (WGS) entry which is preliminary data.</text>
</comment>
<gene>
    <name evidence="3" type="ORF">POM88_049990</name>
</gene>
<feature type="domain" description="hAT-like transposase RNase-H fold" evidence="2">
    <location>
        <begin position="217"/>
        <end position="320"/>
    </location>
</feature>
<name>A0AAD8M1X7_9APIA</name>
<dbReference type="Proteomes" id="UP001237642">
    <property type="component" value="Unassembled WGS sequence"/>
</dbReference>
<organism evidence="3 4">
    <name type="scientific">Heracleum sosnowskyi</name>
    <dbReference type="NCBI Taxonomy" id="360622"/>
    <lineage>
        <taxon>Eukaryota</taxon>
        <taxon>Viridiplantae</taxon>
        <taxon>Streptophyta</taxon>
        <taxon>Embryophyta</taxon>
        <taxon>Tracheophyta</taxon>
        <taxon>Spermatophyta</taxon>
        <taxon>Magnoliopsida</taxon>
        <taxon>eudicotyledons</taxon>
        <taxon>Gunneridae</taxon>
        <taxon>Pentapetalae</taxon>
        <taxon>asterids</taxon>
        <taxon>campanulids</taxon>
        <taxon>Apiales</taxon>
        <taxon>Apiaceae</taxon>
        <taxon>Apioideae</taxon>
        <taxon>apioid superclade</taxon>
        <taxon>Tordylieae</taxon>
        <taxon>Tordyliinae</taxon>
        <taxon>Heracleum</taxon>
    </lineage>
</organism>
<proteinExistence type="predicted"/>
<accession>A0AAD8M1X7</accession>
<evidence type="ECO:0000313" key="4">
    <source>
        <dbReference type="Proteomes" id="UP001237642"/>
    </source>
</evidence>
<dbReference type="SUPFAM" id="SSF53098">
    <property type="entry name" value="Ribonuclease H-like"/>
    <property type="match status" value="1"/>
</dbReference>
<dbReference type="InterPro" id="IPR012337">
    <property type="entry name" value="RNaseH-like_sf"/>
</dbReference>
<dbReference type="PANTHER" id="PTHR46481:SF8">
    <property type="entry name" value="ZINC FINGER BED DOMAIN-CONTAINING PROTEIN RICESLEEPER 1-LIKE"/>
    <property type="match status" value="1"/>
</dbReference>